<name>A0ABS1CGM5_9GAMM</name>
<evidence type="ECO:0000313" key="2">
    <source>
        <dbReference type="EMBL" id="MBK1631071.1"/>
    </source>
</evidence>
<dbReference type="Proteomes" id="UP000748752">
    <property type="component" value="Unassembled WGS sequence"/>
</dbReference>
<evidence type="ECO:0000256" key="1">
    <source>
        <dbReference type="SAM" id="SignalP"/>
    </source>
</evidence>
<evidence type="ECO:0000313" key="3">
    <source>
        <dbReference type="Proteomes" id="UP000748752"/>
    </source>
</evidence>
<dbReference type="RefSeq" id="WP_200236697.1">
    <property type="nucleotide sequence ID" value="NZ_NRRV01000021.1"/>
</dbReference>
<dbReference type="InterPro" id="IPR011050">
    <property type="entry name" value="Pectin_lyase_fold/virulence"/>
</dbReference>
<organism evidence="2 3">
    <name type="scientific">Thiohalocapsa halophila</name>
    <dbReference type="NCBI Taxonomy" id="69359"/>
    <lineage>
        <taxon>Bacteria</taxon>
        <taxon>Pseudomonadati</taxon>
        <taxon>Pseudomonadota</taxon>
        <taxon>Gammaproteobacteria</taxon>
        <taxon>Chromatiales</taxon>
        <taxon>Chromatiaceae</taxon>
        <taxon>Thiohalocapsa</taxon>
    </lineage>
</organism>
<gene>
    <name evidence="2" type="ORF">CKO31_10025</name>
</gene>
<feature type="signal peptide" evidence="1">
    <location>
        <begin position="1"/>
        <end position="28"/>
    </location>
</feature>
<sequence length="322" mass="34872">MWADRKTCWTLRSLLGLLVLALAVGSFAAPAGARVLQVGPERALKVPSAAAKVAKDGDTVEIAAGEYRGDVAVWRQNGLRLRGVGGRPHLRAAGRAAERKAIWVIKGDDVVVENIEMSGTRVPGFAGAGIRAEGGKLTLRNVHFHDHQMGILTNNNGRGELAIIDSEFNHNIVDYERHGRLGHNIYVGKIASFELRGSHVHGAVTGHQVKTRARRNTIVGNRIVDGDGGSSYLIDLSEGGESIVRDNLLEQSERAPNRAAISYMPEGDRTRRGTLFVGGNLFRNEGSRAVFVRNFAENVEAVLSNNVLRGDVTPLEGRGRVR</sequence>
<reference evidence="2 3" key="1">
    <citation type="journal article" date="2020" name="Microorganisms">
        <title>Osmotic Adaptation and Compatible Solute Biosynthesis of Phototrophic Bacteria as Revealed from Genome Analyses.</title>
        <authorList>
            <person name="Imhoff J.F."/>
            <person name="Rahn T."/>
            <person name="Kunzel S."/>
            <person name="Keller A."/>
            <person name="Neulinger S.C."/>
        </authorList>
    </citation>
    <scope>NUCLEOTIDE SEQUENCE [LARGE SCALE GENOMIC DNA]</scope>
    <source>
        <strain evidence="2 3">DSM 6210</strain>
    </source>
</reference>
<evidence type="ECO:0008006" key="4">
    <source>
        <dbReference type="Google" id="ProtNLM"/>
    </source>
</evidence>
<accession>A0ABS1CGM5</accession>
<dbReference type="InterPro" id="IPR012334">
    <property type="entry name" value="Pectin_lyas_fold"/>
</dbReference>
<protein>
    <recommendedName>
        <fullName evidence="4">Right handed beta helix domain-containing protein</fullName>
    </recommendedName>
</protein>
<keyword evidence="3" id="KW-1185">Reference proteome</keyword>
<dbReference type="SUPFAM" id="SSF51126">
    <property type="entry name" value="Pectin lyase-like"/>
    <property type="match status" value="1"/>
</dbReference>
<dbReference type="Gene3D" id="2.160.20.10">
    <property type="entry name" value="Single-stranded right-handed beta-helix, Pectin lyase-like"/>
    <property type="match status" value="1"/>
</dbReference>
<feature type="chain" id="PRO_5046781902" description="Right handed beta helix domain-containing protein" evidence="1">
    <location>
        <begin position="29"/>
        <end position="322"/>
    </location>
</feature>
<proteinExistence type="predicted"/>
<comment type="caution">
    <text evidence="2">The sequence shown here is derived from an EMBL/GenBank/DDBJ whole genome shotgun (WGS) entry which is preliminary data.</text>
</comment>
<dbReference type="EMBL" id="NRRV01000021">
    <property type="protein sequence ID" value="MBK1631071.1"/>
    <property type="molecule type" value="Genomic_DNA"/>
</dbReference>
<keyword evidence="1" id="KW-0732">Signal</keyword>